<protein>
    <submittedName>
        <fullName evidence="3">Efflux RND transporter periplasmic adaptor subunit</fullName>
    </submittedName>
</protein>
<proteinExistence type="inferred from homology"/>
<dbReference type="EMBL" id="CP069195">
    <property type="protein sequence ID" value="QRG84288.1"/>
    <property type="molecule type" value="Genomic_DNA"/>
</dbReference>
<dbReference type="Gene3D" id="2.40.50.100">
    <property type="match status" value="1"/>
</dbReference>
<dbReference type="Pfam" id="PF25876">
    <property type="entry name" value="HH_MFP_RND"/>
    <property type="match status" value="1"/>
</dbReference>
<gene>
    <name evidence="3" type="ORF">JOS67_11900</name>
</gene>
<reference evidence="3 4" key="1">
    <citation type="submission" date="2021-01" db="EMBL/GenBank/DDBJ databases">
        <title>Characterization of a novel blaVMB-2- harboring plasmid in Vibrio diabolicus.</title>
        <authorList>
            <person name="Liu M."/>
        </authorList>
    </citation>
    <scope>NUCLEOTIDE SEQUENCE [LARGE SCALE GENOMIC DNA]</scope>
    <source>
        <strain evidence="3 4">SLV18</strain>
    </source>
</reference>
<sequence length="369" mass="40776">MILSLVALISGLGYYKYSQIREAIALGKSFPEHYEVVESAQATIADHVPSVTVLGYAASPQQADLFTELSGKVAYVGKASGEIAESNERLFQLNISEEQARIRSAKARERHAKSVFQRYEKLLKQRAISQEQYDQAYADLIVVQSEIEVLQATIAQKTVVAPFKGIMGFHNVKIGDYVSANQMLASFVGTTEIVWAEFSVPQFYPELTIGSKVQVRNIDAHRTAAFQPAIIIAKDTQISNTTRSLKYRAVIERESAQYTPNAPLEVVVPISGNKTVFQVPVTSVNHDLYGSYVMGLIPNESEEGTYRAARLPVEVAGEKGDQKLITHGVNENEIIATTGSFKLYEGLLVRIQEDKRNNVETLTQAVGEE</sequence>
<name>A0AA92LUM7_9VIBR</name>
<feature type="domain" description="Multidrug resistance protein MdtA-like alpha-helical hairpin" evidence="2">
    <location>
        <begin position="97"/>
        <end position="156"/>
    </location>
</feature>
<dbReference type="SUPFAM" id="SSF111369">
    <property type="entry name" value="HlyD-like secretion proteins"/>
    <property type="match status" value="1"/>
</dbReference>
<organism evidence="3 4">
    <name type="scientific">Vibrio diabolicus</name>
    <dbReference type="NCBI Taxonomy" id="50719"/>
    <lineage>
        <taxon>Bacteria</taxon>
        <taxon>Pseudomonadati</taxon>
        <taxon>Pseudomonadota</taxon>
        <taxon>Gammaproteobacteria</taxon>
        <taxon>Vibrionales</taxon>
        <taxon>Vibrionaceae</taxon>
        <taxon>Vibrio</taxon>
        <taxon>Vibrio diabolicus subgroup</taxon>
    </lineage>
</organism>
<dbReference type="NCBIfam" id="TIGR01730">
    <property type="entry name" value="RND_mfp"/>
    <property type="match status" value="1"/>
</dbReference>
<evidence type="ECO:0000313" key="4">
    <source>
        <dbReference type="Proteomes" id="UP000596337"/>
    </source>
</evidence>
<dbReference type="Gene3D" id="1.10.287.470">
    <property type="entry name" value="Helix hairpin bin"/>
    <property type="match status" value="1"/>
</dbReference>
<evidence type="ECO:0000313" key="3">
    <source>
        <dbReference type="EMBL" id="QRG84288.1"/>
    </source>
</evidence>
<evidence type="ECO:0000256" key="1">
    <source>
        <dbReference type="ARBA" id="ARBA00009477"/>
    </source>
</evidence>
<comment type="similarity">
    <text evidence="1">Belongs to the membrane fusion protein (MFP) (TC 8.A.1) family.</text>
</comment>
<dbReference type="GO" id="GO:0015562">
    <property type="term" value="F:efflux transmembrane transporter activity"/>
    <property type="evidence" value="ECO:0007669"/>
    <property type="project" value="TreeGrafter"/>
</dbReference>
<dbReference type="PANTHER" id="PTHR30469">
    <property type="entry name" value="MULTIDRUG RESISTANCE PROTEIN MDTA"/>
    <property type="match status" value="1"/>
</dbReference>
<dbReference type="InterPro" id="IPR058624">
    <property type="entry name" value="MdtA-like_HH"/>
</dbReference>
<dbReference type="GO" id="GO:1990281">
    <property type="term" value="C:efflux pump complex"/>
    <property type="evidence" value="ECO:0007669"/>
    <property type="project" value="TreeGrafter"/>
</dbReference>
<evidence type="ECO:0000259" key="2">
    <source>
        <dbReference type="Pfam" id="PF25876"/>
    </source>
</evidence>
<dbReference type="Proteomes" id="UP000596337">
    <property type="component" value="Chromosome 1"/>
</dbReference>
<dbReference type="AlphaFoldDB" id="A0AA92LUM7"/>
<dbReference type="InterPro" id="IPR006143">
    <property type="entry name" value="RND_pump_MFP"/>
</dbReference>
<dbReference type="Gene3D" id="2.40.30.170">
    <property type="match status" value="1"/>
</dbReference>
<dbReference type="Gene3D" id="2.40.420.20">
    <property type="match status" value="1"/>
</dbReference>
<accession>A0AA92LUM7</accession>
<dbReference type="PANTHER" id="PTHR30469:SF11">
    <property type="entry name" value="BLL4320 PROTEIN"/>
    <property type="match status" value="1"/>
</dbReference>